<organism evidence="2 3">
    <name type="scientific">Microthlaspi erraticum</name>
    <dbReference type="NCBI Taxonomy" id="1685480"/>
    <lineage>
        <taxon>Eukaryota</taxon>
        <taxon>Viridiplantae</taxon>
        <taxon>Streptophyta</taxon>
        <taxon>Embryophyta</taxon>
        <taxon>Tracheophyta</taxon>
        <taxon>Spermatophyta</taxon>
        <taxon>Magnoliopsida</taxon>
        <taxon>eudicotyledons</taxon>
        <taxon>Gunneridae</taxon>
        <taxon>Pentapetalae</taxon>
        <taxon>rosids</taxon>
        <taxon>malvids</taxon>
        <taxon>Brassicales</taxon>
        <taxon>Brassicaceae</taxon>
        <taxon>Coluteocarpeae</taxon>
        <taxon>Microthlaspi</taxon>
    </lineage>
</organism>
<keyword evidence="3" id="KW-1185">Reference proteome</keyword>
<feature type="domain" description="Endonuclease/exonuclease/phosphatase" evidence="1">
    <location>
        <begin position="25"/>
        <end position="188"/>
    </location>
</feature>
<comment type="caution">
    <text evidence="2">The sequence shown here is derived from an EMBL/GenBank/DDBJ whole genome shotgun (WGS) entry which is preliminary data.</text>
</comment>
<dbReference type="OrthoDB" id="1109368at2759"/>
<proteinExistence type="predicted"/>
<dbReference type="InterPro" id="IPR036691">
    <property type="entry name" value="Endo/exonu/phosph_ase_sf"/>
</dbReference>
<dbReference type="Gene3D" id="3.60.10.10">
    <property type="entry name" value="Endonuclease/exonuclease/phosphatase"/>
    <property type="match status" value="1"/>
</dbReference>
<dbReference type="InterPro" id="IPR005135">
    <property type="entry name" value="Endo/exonuclease/phosphatase"/>
</dbReference>
<sequence length="511" mass="59145">METKQKYAYVDGLSTSLGYDNLITVEPEGLSGGLAVMWKNNLDVCILARDKRIIDMKIKMGSQVFFLSCVYGDPVKARRREVWDQLCSIGLARDEAWLLVGDFNEMLNISEKVGGPQRTESSFWDFRTMVTNCKIREFRCSGNTLLWAGWRDRIWVQCRLDRSFGNDEWFQLFPRSQLAYLDMYASDHRPLRVSFAFEPSDHSRGRFYFDKRMISHEGFEEVIRRGWMTETKGISSSLTDRITNCRREMARWKKRADLNSQNKISRLRHSLELEISKSCPNSIVMQRIKRDLASAYKHEEIFWRQKSREQLLKSGDRNTKYFHNSVKGKKIHNRLLMLKDELGIEHFSEGAKGDIAVEYFRDLFMSSNPYDLDSLFEGFEEMVTPEMNIALTRPISVEEIKLAAFNVKSSSAPGEDGFTGIFYQKYWHIVGPSVIAEIQHFFSSATLSPGWNHTQLCLIPKVANPSVMKDMRPISLCSVQYKIISKILCDRLKPFLSSSSRIHKVLLSLAD</sequence>
<reference evidence="2" key="1">
    <citation type="submission" date="2020-01" db="EMBL/GenBank/DDBJ databases">
        <authorList>
            <person name="Mishra B."/>
        </authorList>
    </citation>
    <scope>NUCLEOTIDE SEQUENCE [LARGE SCALE GENOMIC DNA]</scope>
</reference>
<evidence type="ECO:0000259" key="1">
    <source>
        <dbReference type="Pfam" id="PF03372"/>
    </source>
</evidence>
<evidence type="ECO:0000313" key="2">
    <source>
        <dbReference type="EMBL" id="CAA7042046.1"/>
    </source>
</evidence>
<dbReference type="Proteomes" id="UP000467841">
    <property type="component" value="Unassembled WGS sequence"/>
</dbReference>
<protein>
    <recommendedName>
        <fullName evidence="1">Endonuclease/exonuclease/phosphatase domain-containing protein</fullName>
    </recommendedName>
</protein>
<dbReference type="PANTHER" id="PTHR33710:SF62">
    <property type="entry name" value="DUF4283 DOMAIN PROTEIN"/>
    <property type="match status" value="1"/>
</dbReference>
<gene>
    <name evidence="2" type="ORF">MERR_LOCUS29281</name>
</gene>
<dbReference type="GO" id="GO:0003824">
    <property type="term" value="F:catalytic activity"/>
    <property type="evidence" value="ECO:0007669"/>
    <property type="project" value="InterPro"/>
</dbReference>
<dbReference type="AlphaFoldDB" id="A0A6D2JY15"/>
<name>A0A6D2JY15_9BRAS</name>
<accession>A0A6D2JY15</accession>
<dbReference type="EMBL" id="CACVBM020001261">
    <property type="protein sequence ID" value="CAA7042046.1"/>
    <property type="molecule type" value="Genomic_DNA"/>
</dbReference>
<dbReference type="PANTHER" id="PTHR33710">
    <property type="entry name" value="BNAC02G09200D PROTEIN"/>
    <property type="match status" value="1"/>
</dbReference>
<evidence type="ECO:0000313" key="3">
    <source>
        <dbReference type="Proteomes" id="UP000467841"/>
    </source>
</evidence>
<dbReference type="SUPFAM" id="SSF56219">
    <property type="entry name" value="DNase I-like"/>
    <property type="match status" value="1"/>
</dbReference>
<dbReference type="Pfam" id="PF03372">
    <property type="entry name" value="Exo_endo_phos"/>
    <property type="match status" value="1"/>
</dbReference>